<dbReference type="RefSeq" id="WP_128624890.1">
    <property type="nucleotide sequence ID" value="NZ_ML133510.1"/>
</dbReference>
<name>A0A432V6M0_9HYPH</name>
<comment type="caution">
    <text evidence="1">The sequence shown here is derived from an EMBL/GenBank/DDBJ whole genome shotgun (WGS) entry which is preliminary data.</text>
</comment>
<sequence>MPENWSFQDLIAAGWSEADLEWERLTVQALSDLATGRAGDAFDGFGRALRLARTDLAKDDPRLATSLSNHAAAMAAAGEGAMTGQIRASAAQAWASCQGWVVRMTAPRTARSSMFHLRMERLHRPAYEERWREKGRELLVEVQGRIGGCEALVLIDPEEAHRRVERWQRERPVTLSDPRKLLGAVILLAAKAEDPDQRDGNGELVAATN</sequence>
<evidence type="ECO:0000313" key="1">
    <source>
        <dbReference type="EMBL" id="RUM97822.1"/>
    </source>
</evidence>
<organism evidence="1 2">
    <name type="scientific">Borborobacter arsenicus</name>
    <dbReference type="NCBI Taxonomy" id="1851146"/>
    <lineage>
        <taxon>Bacteria</taxon>
        <taxon>Pseudomonadati</taxon>
        <taxon>Pseudomonadota</taxon>
        <taxon>Alphaproteobacteria</taxon>
        <taxon>Hyphomicrobiales</taxon>
        <taxon>Phyllobacteriaceae</taxon>
        <taxon>Borborobacter</taxon>
    </lineage>
</organism>
<dbReference type="Proteomes" id="UP000281647">
    <property type="component" value="Unassembled WGS sequence"/>
</dbReference>
<accession>A0A432V6M0</accession>
<dbReference type="AlphaFoldDB" id="A0A432V6M0"/>
<dbReference type="OrthoDB" id="7740434at2"/>
<proteinExistence type="predicted"/>
<keyword evidence="2" id="KW-1185">Reference proteome</keyword>
<dbReference type="EMBL" id="RKST01000009">
    <property type="protein sequence ID" value="RUM97822.1"/>
    <property type="molecule type" value="Genomic_DNA"/>
</dbReference>
<protein>
    <submittedName>
        <fullName evidence="1">Uncharacterized protein</fullName>
    </submittedName>
</protein>
<evidence type="ECO:0000313" key="2">
    <source>
        <dbReference type="Proteomes" id="UP000281647"/>
    </source>
</evidence>
<gene>
    <name evidence="1" type="ORF">EET67_10925</name>
</gene>
<reference evidence="1 2" key="1">
    <citation type="submission" date="2018-11" db="EMBL/GenBank/DDBJ databases">
        <title>Pseudaminobacter arsenicus sp. nov., an arsenic-resistant bacterium isolated from arsenic-rich aquifers.</title>
        <authorList>
            <person name="Mu Y."/>
        </authorList>
    </citation>
    <scope>NUCLEOTIDE SEQUENCE [LARGE SCALE GENOMIC DNA]</scope>
    <source>
        <strain evidence="1 2">CB3</strain>
    </source>
</reference>